<dbReference type="PANTHER" id="PTHR43132">
    <property type="entry name" value="ARSENICAL RESISTANCE OPERON REPRESSOR ARSR-RELATED"/>
    <property type="match status" value="1"/>
</dbReference>
<evidence type="ECO:0000256" key="1">
    <source>
        <dbReference type="ARBA" id="ARBA00023015"/>
    </source>
</evidence>
<dbReference type="InterPro" id="IPR011991">
    <property type="entry name" value="ArsR-like_HTH"/>
</dbReference>
<dbReference type="NCBIfam" id="NF033788">
    <property type="entry name" value="HTH_metalloreg"/>
    <property type="match status" value="1"/>
</dbReference>
<dbReference type="InterPro" id="IPR036388">
    <property type="entry name" value="WH-like_DNA-bd_sf"/>
</dbReference>
<dbReference type="CDD" id="cd00090">
    <property type="entry name" value="HTH_ARSR"/>
    <property type="match status" value="1"/>
</dbReference>
<dbReference type="PROSITE" id="PS50987">
    <property type="entry name" value="HTH_ARSR_2"/>
    <property type="match status" value="1"/>
</dbReference>
<evidence type="ECO:0000256" key="3">
    <source>
        <dbReference type="ARBA" id="ARBA00023163"/>
    </source>
</evidence>
<dbReference type="GO" id="GO:0003677">
    <property type="term" value="F:DNA binding"/>
    <property type="evidence" value="ECO:0007669"/>
    <property type="project" value="UniProtKB-KW"/>
</dbReference>
<dbReference type="STRING" id="1121476.SAMN02745751_01593"/>
<evidence type="ECO:0000313" key="5">
    <source>
        <dbReference type="EMBL" id="SHJ02896.1"/>
    </source>
</evidence>
<dbReference type="InterPro" id="IPR051011">
    <property type="entry name" value="Metal_resp_trans_reg"/>
</dbReference>
<dbReference type="InterPro" id="IPR036390">
    <property type="entry name" value="WH_DNA-bd_sf"/>
</dbReference>
<keyword evidence="2" id="KW-0238">DNA-binding</keyword>
<keyword evidence="6" id="KW-1185">Reference proteome</keyword>
<dbReference type="AlphaFoldDB" id="A0A1M6FYW9"/>
<dbReference type="PANTHER" id="PTHR43132:SF2">
    <property type="entry name" value="ARSENICAL RESISTANCE OPERON REPRESSOR ARSR-RELATED"/>
    <property type="match status" value="1"/>
</dbReference>
<dbReference type="RefSeq" id="WP_073049050.1">
    <property type="nucleotide sequence ID" value="NZ_FQZL01000009.1"/>
</dbReference>
<sequence length="103" mass="11302">MEHGILDSETLEKMAGIFKLLSHPSRLCIMVNLMAVKESNVSRMQNCLCEPQSTVSQHISKLKAAGLIKGTRKGTEIVYKVSDDTVKGMLVDMLNLLGKGDLI</sequence>
<proteinExistence type="predicted"/>
<dbReference type="InterPro" id="IPR001845">
    <property type="entry name" value="HTH_ArsR_DNA-bd_dom"/>
</dbReference>
<dbReference type="OrthoDB" id="9802016at2"/>
<dbReference type="SUPFAM" id="SSF46785">
    <property type="entry name" value="Winged helix' DNA-binding domain"/>
    <property type="match status" value="1"/>
</dbReference>
<evidence type="ECO:0000256" key="2">
    <source>
        <dbReference type="ARBA" id="ARBA00023125"/>
    </source>
</evidence>
<evidence type="ECO:0000259" key="4">
    <source>
        <dbReference type="PROSITE" id="PS50987"/>
    </source>
</evidence>
<dbReference type="GO" id="GO:0003700">
    <property type="term" value="F:DNA-binding transcription factor activity"/>
    <property type="evidence" value="ECO:0007669"/>
    <property type="project" value="InterPro"/>
</dbReference>
<reference evidence="5 6" key="1">
    <citation type="submission" date="2016-11" db="EMBL/GenBank/DDBJ databases">
        <authorList>
            <person name="Jaros S."/>
            <person name="Januszkiewicz K."/>
            <person name="Wedrychowicz H."/>
        </authorList>
    </citation>
    <scope>NUCLEOTIDE SEQUENCE [LARGE SCALE GENOMIC DNA]</scope>
    <source>
        <strain evidence="5 6">DSM 17477</strain>
    </source>
</reference>
<dbReference type="SMART" id="SM00418">
    <property type="entry name" value="HTH_ARSR"/>
    <property type="match status" value="1"/>
</dbReference>
<dbReference type="Proteomes" id="UP000184052">
    <property type="component" value="Unassembled WGS sequence"/>
</dbReference>
<feature type="domain" description="HTH arsR-type" evidence="4">
    <location>
        <begin position="6"/>
        <end position="101"/>
    </location>
</feature>
<evidence type="ECO:0000313" key="6">
    <source>
        <dbReference type="Proteomes" id="UP000184052"/>
    </source>
</evidence>
<organism evidence="5 6">
    <name type="scientific">Dethiosulfatibacter aminovorans DSM 17477</name>
    <dbReference type="NCBI Taxonomy" id="1121476"/>
    <lineage>
        <taxon>Bacteria</taxon>
        <taxon>Bacillati</taxon>
        <taxon>Bacillota</taxon>
        <taxon>Tissierellia</taxon>
        <taxon>Dethiosulfatibacter</taxon>
    </lineage>
</organism>
<gene>
    <name evidence="5" type="ORF">SAMN02745751_01593</name>
</gene>
<protein>
    <submittedName>
        <fullName evidence="5">ArsR family transcriptional regulator</fullName>
    </submittedName>
</protein>
<keyword evidence="3" id="KW-0804">Transcription</keyword>
<accession>A0A1M6FYW9</accession>
<dbReference type="Gene3D" id="1.10.10.10">
    <property type="entry name" value="Winged helix-like DNA-binding domain superfamily/Winged helix DNA-binding domain"/>
    <property type="match status" value="1"/>
</dbReference>
<dbReference type="PRINTS" id="PR00778">
    <property type="entry name" value="HTHARSR"/>
</dbReference>
<keyword evidence="1" id="KW-0805">Transcription regulation</keyword>
<dbReference type="EMBL" id="FQZL01000009">
    <property type="protein sequence ID" value="SHJ02896.1"/>
    <property type="molecule type" value="Genomic_DNA"/>
</dbReference>
<name>A0A1M6FYW9_9FIRM</name>